<comment type="similarity">
    <text evidence="2">Belongs to the OXA1/ALB3/YidC (TC 2.A.9.2) family.</text>
</comment>
<evidence type="ECO:0000256" key="2">
    <source>
        <dbReference type="ARBA" id="ARBA00010583"/>
    </source>
</evidence>
<evidence type="ECO:0000256" key="5">
    <source>
        <dbReference type="ARBA" id="ARBA00023136"/>
    </source>
</evidence>
<organism evidence="9 10">
    <name type="scientific">Erythranthe guttata</name>
    <name type="common">Yellow monkey flower</name>
    <name type="synonym">Mimulus guttatus</name>
    <dbReference type="NCBI Taxonomy" id="4155"/>
    <lineage>
        <taxon>Eukaryota</taxon>
        <taxon>Viridiplantae</taxon>
        <taxon>Streptophyta</taxon>
        <taxon>Embryophyta</taxon>
        <taxon>Tracheophyta</taxon>
        <taxon>Spermatophyta</taxon>
        <taxon>Magnoliopsida</taxon>
        <taxon>eudicotyledons</taxon>
        <taxon>Gunneridae</taxon>
        <taxon>Pentapetalae</taxon>
        <taxon>asterids</taxon>
        <taxon>lamiids</taxon>
        <taxon>Lamiales</taxon>
        <taxon>Phrymaceae</taxon>
        <taxon>Erythranthe</taxon>
    </lineage>
</organism>
<feature type="domain" description="Membrane insertase YidC/Oxa/ALB C-terminal" evidence="8">
    <location>
        <begin position="154"/>
        <end position="345"/>
    </location>
</feature>
<evidence type="ECO:0000259" key="8">
    <source>
        <dbReference type="Pfam" id="PF02096"/>
    </source>
</evidence>
<evidence type="ECO:0000313" key="10">
    <source>
        <dbReference type="Proteomes" id="UP000030748"/>
    </source>
</evidence>
<evidence type="ECO:0000256" key="4">
    <source>
        <dbReference type="ARBA" id="ARBA00022989"/>
    </source>
</evidence>
<dbReference type="OrthoDB" id="2148490at2759"/>
<protein>
    <recommendedName>
        <fullName evidence="8">Membrane insertase YidC/Oxa/ALB C-terminal domain-containing protein</fullName>
    </recommendedName>
</protein>
<dbReference type="STRING" id="4155.A0A022RJ57"/>
<accession>A0A022RJ57</accession>
<gene>
    <name evidence="9" type="ORF">MIMGU_mgv1a025462mg</name>
</gene>
<dbReference type="PANTHER" id="PTHR12428:SF34">
    <property type="entry name" value="MITOCHONDRIAL INNER MEMBRANE PROTEIN OXA1-LIKE"/>
    <property type="match status" value="1"/>
</dbReference>
<proteinExistence type="inferred from homology"/>
<keyword evidence="3 6" id="KW-0812">Transmembrane</keyword>
<dbReference type="AlphaFoldDB" id="A0A022RJ57"/>
<dbReference type="GO" id="GO:0032977">
    <property type="term" value="F:membrane insertase activity"/>
    <property type="evidence" value="ECO:0000318"/>
    <property type="project" value="GO_Central"/>
</dbReference>
<feature type="transmembrane region" description="Helical" evidence="7">
    <location>
        <begin position="154"/>
        <end position="174"/>
    </location>
</feature>
<dbReference type="KEGG" id="egt:105955113"/>
<sequence>MAFRRSIAARAKLFSQQQRFATPFPHIHQFDDDRKNPPRNDAVFKNPQISNHLHRRLFGSGNNLGASFSSRNLFHDRRFAIPAGCGPIFARNMSSLGEGPPENIEIMTDKAVDVASHVGPAVNEVAIAAADSSMPVAAIQYLIDYVHCYTGFNWWASIVVTTVLIRSILLPLGIHLRKCELKYKLLEPRLIEIKKEMRDKDMSPRDVAERQARMKELYKEYGVTPFTRWKGSLINIPILCCILSALTNMAANVPSFKEGGALWFTDLSTPDSMFILPILTGLSFWIRSEIFTQPLKGSITERPLKIFGLVFSSLIIPLTAMFSKVICFYFITFNLFSLACDIVLRKRGVKLFLGLPIIPMAQLPPALKRKPGLSFLESIMKFKEDHKDTFLKQDSDEPTLRQQIRNLEKEVNELKKSIKTK</sequence>
<evidence type="ECO:0000313" key="9">
    <source>
        <dbReference type="EMBL" id="EYU40019.1"/>
    </source>
</evidence>
<comment type="subcellular location">
    <subcellularLocation>
        <location evidence="1 6">Membrane</location>
        <topology evidence="1 6">Multi-pass membrane protein</topology>
    </subcellularLocation>
</comment>
<evidence type="ECO:0000256" key="3">
    <source>
        <dbReference type="ARBA" id="ARBA00022692"/>
    </source>
</evidence>
<reference evidence="9 10" key="1">
    <citation type="journal article" date="2013" name="Proc. Natl. Acad. Sci. U.S.A.">
        <title>Fine-scale variation in meiotic recombination in Mimulus inferred from population shotgun sequencing.</title>
        <authorList>
            <person name="Hellsten U."/>
            <person name="Wright K.M."/>
            <person name="Jenkins J."/>
            <person name="Shu S."/>
            <person name="Yuan Y."/>
            <person name="Wessler S.R."/>
            <person name="Schmutz J."/>
            <person name="Willis J.H."/>
            <person name="Rokhsar D.S."/>
        </authorList>
    </citation>
    <scope>NUCLEOTIDE SEQUENCE [LARGE SCALE GENOMIC DNA]</scope>
    <source>
        <strain evidence="10">cv. DUN x IM62</strain>
    </source>
</reference>
<dbReference type="Pfam" id="PF02096">
    <property type="entry name" value="60KD_IMP"/>
    <property type="match status" value="1"/>
</dbReference>
<evidence type="ECO:0000256" key="1">
    <source>
        <dbReference type="ARBA" id="ARBA00004141"/>
    </source>
</evidence>
<evidence type="ECO:0000256" key="7">
    <source>
        <dbReference type="SAM" id="Phobius"/>
    </source>
</evidence>
<dbReference type="EMBL" id="KI630433">
    <property type="protein sequence ID" value="EYU40019.1"/>
    <property type="molecule type" value="Genomic_DNA"/>
</dbReference>
<dbReference type="GO" id="GO:0005743">
    <property type="term" value="C:mitochondrial inner membrane"/>
    <property type="evidence" value="ECO:0000318"/>
    <property type="project" value="GO_Central"/>
</dbReference>
<dbReference type="PANTHER" id="PTHR12428">
    <property type="entry name" value="OXA1"/>
    <property type="match status" value="1"/>
</dbReference>
<keyword evidence="5 7" id="KW-0472">Membrane</keyword>
<dbReference type="InterPro" id="IPR001708">
    <property type="entry name" value="YidC/ALB3/OXA1/COX18"/>
</dbReference>
<keyword evidence="10" id="KW-1185">Reference proteome</keyword>
<comment type="similarity">
    <text evidence="6">Belongs to the OXA1/ALB3/YidC family.</text>
</comment>
<feature type="transmembrane region" description="Helical" evidence="7">
    <location>
        <begin position="233"/>
        <end position="253"/>
    </location>
</feature>
<keyword evidence="4 7" id="KW-1133">Transmembrane helix</keyword>
<dbReference type="OMA" id="ITGLNWW"/>
<dbReference type="Proteomes" id="UP000030748">
    <property type="component" value="Unassembled WGS sequence"/>
</dbReference>
<dbReference type="GO" id="GO:0032979">
    <property type="term" value="P:protein insertion into mitochondrial inner membrane from matrix"/>
    <property type="evidence" value="ECO:0000318"/>
    <property type="project" value="GO_Central"/>
</dbReference>
<name>A0A022RJ57_ERYGU</name>
<dbReference type="InterPro" id="IPR028055">
    <property type="entry name" value="YidC/Oxa/ALB_C"/>
</dbReference>
<dbReference type="CDD" id="cd20069">
    <property type="entry name" value="5TM_Oxa1-like"/>
    <property type="match status" value="1"/>
</dbReference>
<evidence type="ECO:0000256" key="6">
    <source>
        <dbReference type="RuleBase" id="RU003945"/>
    </source>
</evidence>